<dbReference type="Gene3D" id="3.40.710.10">
    <property type="entry name" value="DD-peptidase/beta-lactamase superfamily"/>
    <property type="match status" value="1"/>
</dbReference>
<proteinExistence type="predicted"/>
<dbReference type="InterPro" id="IPR001460">
    <property type="entry name" value="PCN-bd_Tpept"/>
</dbReference>
<evidence type="ECO:0000259" key="2">
    <source>
        <dbReference type="Pfam" id="PF00905"/>
    </source>
</evidence>
<dbReference type="STRING" id="479434.Sthe_1163"/>
<dbReference type="InterPro" id="IPR054120">
    <property type="entry name" value="PBPA_dimer"/>
</dbReference>
<keyword evidence="4" id="KW-0808">Transferase</keyword>
<evidence type="ECO:0000313" key="4">
    <source>
        <dbReference type="EMBL" id="ACZ38599.1"/>
    </source>
</evidence>
<keyword evidence="1" id="KW-1133">Transmembrane helix</keyword>
<dbReference type="EMBL" id="CP001823">
    <property type="protein sequence ID" value="ACZ38599.1"/>
    <property type="molecule type" value="Genomic_DNA"/>
</dbReference>
<reference evidence="4 5" key="2">
    <citation type="journal article" date="2010" name="Stand. Genomic Sci.">
        <title>Complete genome sequence of Desulfohalobium retbaense type strain (HR(100)).</title>
        <authorList>
            <person name="Spring S."/>
            <person name="Nolan M."/>
            <person name="Lapidus A."/>
            <person name="Glavina Del Rio T."/>
            <person name="Copeland A."/>
            <person name="Tice H."/>
            <person name="Cheng J.F."/>
            <person name="Lucas S."/>
            <person name="Land M."/>
            <person name="Chen F."/>
            <person name="Bruce D."/>
            <person name="Goodwin L."/>
            <person name="Pitluck S."/>
            <person name="Ivanova N."/>
            <person name="Mavromatis K."/>
            <person name="Mikhailova N."/>
            <person name="Pati A."/>
            <person name="Chen A."/>
            <person name="Palaniappan K."/>
            <person name="Hauser L."/>
            <person name="Chang Y.J."/>
            <person name="Jeffries C.D."/>
            <person name="Munk C."/>
            <person name="Kiss H."/>
            <person name="Chain P."/>
            <person name="Han C."/>
            <person name="Brettin T."/>
            <person name="Detter J.C."/>
            <person name="Schuler E."/>
            <person name="Goker M."/>
            <person name="Rohde M."/>
            <person name="Bristow J."/>
            <person name="Eisen J.A."/>
            <person name="Markowitz V."/>
            <person name="Hugenholtz P."/>
            <person name="Kyrpides N.C."/>
            <person name="Klenk H.P."/>
        </authorList>
    </citation>
    <scope>NUCLEOTIDE SEQUENCE [LARGE SCALE GENOMIC DNA]</scope>
    <source>
        <strain evidence="5">ATCC 49802 / DSM 20745 / S 6022</strain>
    </source>
</reference>
<evidence type="ECO:0000313" key="5">
    <source>
        <dbReference type="Proteomes" id="UP000002027"/>
    </source>
</evidence>
<dbReference type="Pfam" id="PF21922">
    <property type="entry name" value="PBP_dimer_2"/>
    <property type="match status" value="1"/>
</dbReference>
<dbReference type="SUPFAM" id="SSF56601">
    <property type="entry name" value="beta-lactamase/transpeptidase-like"/>
    <property type="match status" value="1"/>
</dbReference>
<keyword evidence="1" id="KW-0812">Transmembrane</keyword>
<dbReference type="Pfam" id="PF00905">
    <property type="entry name" value="Transpeptidase"/>
    <property type="match status" value="1"/>
</dbReference>
<dbReference type="EC" id="2.4.1.129" evidence="4"/>
<dbReference type="RefSeq" id="WP_012871646.1">
    <property type="nucleotide sequence ID" value="NC_013523.1"/>
</dbReference>
<dbReference type="GO" id="GO:0005886">
    <property type="term" value="C:plasma membrane"/>
    <property type="evidence" value="ECO:0007669"/>
    <property type="project" value="TreeGrafter"/>
</dbReference>
<name>D1C2Y2_SPHTD</name>
<dbReference type="Gene3D" id="3.90.1310.10">
    <property type="entry name" value="Penicillin-binding protein 2a (Domain 2)"/>
    <property type="match status" value="1"/>
</dbReference>
<protein>
    <submittedName>
        <fullName evidence="4">Peptidoglycan glycosyltransferase</fullName>
        <ecNumber evidence="4">2.4.1.129</ecNumber>
    </submittedName>
</protein>
<dbReference type="GO" id="GO:0071972">
    <property type="term" value="F:peptidoglycan L,D-transpeptidase activity"/>
    <property type="evidence" value="ECO:0007669"/>
    <property type="project" value="TreeGrafter"/>
</dbReference>
<feature type="domain" description="Penicillin binding protein A dimerisation" evidence="3">
    <location>
        <begin position="118"/>
        <end position="198"/>
    </location>
</feature>
<organism evidence="4 5">
    <name type="scientific">Sphaerobacter thermophilus (strain ATCC 49802 / DSM 20745 / KCCM 41009 / NCIMB 13125 / S 6022)</name>
    <dbReference type="NCBI Taxonomy" id="479434"/>
    <lineage>
        <taxon>Bacteria</taxon>
        <taxon>Pseudomonadati</taxon>
        <taxon>Thermomicrobiota</taxon>
        <taxon>Thermomicrobia</taxon>
        <taxon>Sphaerobacterales</taxon>
        <taxon>Sphaerobacterineae</taxon>
        <taxon>Sphaerobacteraceae</taxon>
        <taxon>Sphaerobacter</taxon>
    </lineage>
</organism>
<dbReference type="PANTHER" id="PTHR30627">
    <property type="entry name" value="PEPTIDOGLYCAN D,D-TRANSPEPTIDASE"/>
    <property type="match status" value="1"/>
</dbReference>
<keyword evidence="1" id="KW-0472">Membrane</keyword>
<feature type="transmembrane region" description="Helical" evidence="1">
    <location>
        <begin position="30"/>
        <end position="51"/>
    </location>
</feature>
<reference evidence="5" key="1">
    <citation type="submission" date="2009-11" db="EMBL/GenBank/DDBJ databases">
        <title>The complete chromosome 1 of Sphaerobacter thermophilus DSM 20745.</title>
        <authorList>
            <person name="Lucas S."/>
            <person name="Copeland A."/>
            <person name="Lapidus A."/>
            <person name="Glavina del Rio T."/>
            <person name="Dalin E."/>
            <person name="Tice H."/>
            <person name="Bruce D."/>
            <person name="Goodwin L."/>
            <person name="Pitluck S."/>
            <person name="Kyrpides N."/>
            <person name="Mavromatis K."/>
            <person name="Ivanova N."/>
            <person name="Mikhailova N."/>
            <person name="LaButti K.M."/>
            <person name="Clum A."/>
            <person name="Sun H.I."/>
            <person name="Brettin T."/>
            <person name="Detter J.C."/>
            <person name="Han C."/>
            <person name="Larimer F."/>
            <person name="Land M."/>
            <person name="Hauser L."/>
            <person name="Markowitz V."/>
            <person name="Cheng J.F."/>
            <person name="Hugenholtz P."/>
            <person name="Woyke T."/>
            <person name="Wu D."/>
            <person name="Steenblock K."/>
            <person name="Schneider S."/>
            <person name="Pukall R."/>
            <person name="Goeker M."/>
            <person name="Klenk H.P."/>
            <person name="Eisen J.A."/>
        </authorList>
    </citation>
    <scope>NUCLEOTIDE SEQUENCE [LARGE SCALE GENOMIC DNA]</scope>
    <source>
        <strain evidence="5">ATCC 49802 / DSM 20745 / S 6022</strain>
    </source>
</reference>
<dbReference type="AlphaFoldDB" id="D1C2Y2"/>
<dbReference type="eggNOG" id="COG0768">
    <property type="taxonomic scope" value="Bacteria"/>
</dbReference>
<feature type="domain" description="Penicillin-binding protein transpeptidase" evidence="2">
    <location>
        <begin position="221"/>
        <end position="543"/>
    </location>
</feature>
<dbReference type="InterPro" id="IPR050515">
    <property type="entry name" value="Beta-lactam/transpept"/>
</dbReference>
<sequence>MRLFVRAVALVAAALVVAYGLFALGQEDQVAWLGVVAVTFFLLVVALWPSFPAGGGNNFERSLTRTASVLFAVFVLVSVQLVRLQVVDADEISSRTAPTEEGTVMDPRQAIVSAKVARGRILAAGGEPIADTVINPDGTWRREYGDPAATYLAGFYSPLAYGLSGLEQTYNAYLRGEEGGNPFTEWLDGILHRERRGYDLELSIDLDLQRLAHEMLGDQAGAVVLMEAKTGAVLAMAGSPTYDPARLYTNAGPDSEAQIAAAEAYWAELTQPGSSALLTRPTQGLYAPGSVFKTVTAAAAIETGVAAPDTVYRDEGALTVDGRVIPEENRPDPNRVSYTLDEAYGWSLNVVYAQVGLQLGAERLMQYATRFGFEQEIPFDLPVAVSRISQEEGFLNNRAALADTAFGQGQLFVTPLQMALVADAVANGGEMMRPYLVQRVSTYDGKTLQTRSPEVWKRAISEETAAVLRDMMVHAVENGWASDAAIPGYLVGGKTGTAEAGDGPPHGWFIGFAGVEEPEYVVAVVVERGGGGNTTALPIGREMLRAALQRSGE</sequence>
<dbReference type="Proteomes" id="UP000002027">
    <property type="component" value="Chromosome 1"/>
</dbReference>
<dbReference type="GO" id="GO:0008658">
    <property type="term" value="F:penicillin binding"/>
    <property type="evidence" value="ECO:0007669"/>
    <property type="project" value="InterPro"/>
</dbReference>
<dbReference type="PANTHER" id="PTHR30627:SF24">
    <property type="entry name" value="PENICILLIN-BINDING PROTEIN 4B"/>
    <property type="match status" value="1"/>
</dbReference>
<keyword evidence="4" id="KW-0328">Glycosyltransferase</keyword>
<dbReference type="InterPro" id="IPR012338">
    <property type="entry name" value="Beta-lactam/transpept-like"/>
</dbReference>
<evidence type="ECO:0000256" key="1">
    <source>
        <dbReference type="SAM" id="Phobius"/>
    </source>
</evidence>
<keyword evidence="5" id="KW-1185">Reference proteome</keyword>
<dbReference type="HOGENOM" id="CLU_009289_1_0_0"/>
<gene>
    <name evidence="4" type="ordered locus">Sthe_1163</name>
</gene>
<dbReference type="KEGG" id="sti:Sthe_1163"/>
<evidence type="ECO:0000259" key="3">
    <source>
        <dbReference type="Pfam" id="PF21922"/>
    </source>
</evidence>
<dbReference type="InParanoid" id="D1C2Y2"/>
<dbReference type="GO" id="GO:0071555">
    <property type="term" value="P:cell wall organization"/>
    <property type="evidence" value="ECO:0007669"/>
    <property type="project" value="TreeGrafter"/>
</dbReference>
<feature type="transmembrane region" description="Helical" evidence="1">
    <location>
        <begin position="7"/>
        <end position="24"/>
    </location>
</feature>
<dbReference type="GO" id="GO:0016757">
    <property type="term" value="F:glycosyltransferase activity"/>
    <property type="evidence" value="ECO:0007669"/>
    <property type="project" value="UniProtKB-KW"/>
</dbReference>
<dbReference type="OrthoDB" id="9804124at2"/>
<feature type="transmembrane region" description="Helical" evidence="1">
    <location>
        <begin position="63"/>
        <end position="82"/>
    </location>
</feature>
<accession>D1C2Y2</accession>